<dbReference type="EMBL" id="BIFS01000002">
    <property type="protein sequence ID" value="GCE23472.1"/>
    <property type="molecule type" value="Genomic_DNA"/>
</dbReference>
<keyword evidence="2" id="KW-1185">Reference proteome</keyword>
<name>A0A402AWF9_9CHLR</name>
<accession>A0A402AWF9</accession>
<proteinExistence type="predicted"/>
<reference evidence="2" key="1">
    <citation type="submission" date="2018-12" db="EMBL/GenBank/DDBJ databases">
        <title>Tengunoibacter tsumagoiensis gen. nov., sp. nov., Dictyobacter kobayashii sp. nov., D. alpinus sp. nov., and D. joshuensis sp. nov. and description of Dictyobacteraceae fam. nov. within the order Ktedonobacterales isolated from Tengu-no-mugimeshi.</title>
        <authorList>
            <person name="Wang C.M."/>
            <person name="Zheng Y."/>
            <person name="Sakai Y."/>
            <person name="Toyoda A."/>
            <person name="Minakuchi Y."/>
            <person name="Abe K."/>
            <person name="Yokota A."/>
            <person name="Yabe S."/>
        </authorList>
    </citation>
    <scope>NUCLEOTIDE SEQUENCE [LARGE SCALE GENOMIC DNA]</scope>
    <source>
        <strain evidence="2">Uno11</strain>
    </source>
</reference>
<dbReference type="Proteomes" id="UP000287188">
    <property type="component" value="Unassembled WGS sequence"/>
</dbReference>
<sequence>MPEVVGDFGAGAFFGEHAGGEGFFKQVEDDVFVVGELRFHFADDLEFEGASEDGGFAE</sequence>
<dbReference type="AlphaFoldDB" id="A0A402AWF9"/>
<gene>
    <name evidence="1" type="ORF">KDK_72720</name>
</gene>
<evidence type="ECO:0000313" key="2">
    <source>
        <dbReference type="Proteomes" id="UP000287188"/>
    </source>
</evidence>
<comment type="caution">
    <text evidence="1">The sequence shown here is derived from an EMBL/GenBank/DDBJ whole genome shotgun (WGS) entry which is preliminary data.</text>
</comment>
<protein>
    <submittedName>
        <fullName evidence="1">Uncharacterized protein</fullName>
    </submittedName>
</protein>
<organism evidence="1 2">
    <name type="scientific">Dictyobacter kobayashii</name>
    <dbReference type="NCBI Taxonomy" id="2014872"/>
    <lineage>
        <taxon>Bacteria</taxon>
        <taxon>Bacillati</taxon>
        <taxon>Chloroflexota</taxon>
        <taxon>Ktedonobacteria</taxon>
        <taxon>Ktedonobacterales</taxon>
        <taxon>Dictyobacteraceae</taxon>
        <taxon>Dictyobacter</taxon>
    </lineage>
</organism>
<evidence type="ECO:0000313" key="1">
    <source>
        <dbReference type="EMBL" id="GCE23472.1"/>
    </source>
</evidence>